<accession>A0A8J9UPF5</accession>
<keyword evidence="2" id="KW-1185">Reference proteome</keyword>
<dbReference type="EMBL" id="OV170224">
    <property type="protein sequence ID" value="CAH0724041.1"/>
    <property type="molecule type" value="Genomic_DNA"/>
</dbReference>
<gene>
    <name evidence="1" type="ORF">BINO364_LOCUS9800</name>
</gene>
<reference evidence="1" key="1">
    <citation type="submission" date="2021-12" db="EMBL/GenBank/DDBJ databases">
        <authorList>
            <person name="Martin H S."/>
        </authorList>
    </citation>
    <scope>NUCLEOTIDE SEQUENCE</scope>
</reference>
<dbReference type="AlphaFoldDB" id="A0A8J9UPF5"/>
<dbReference type="OrthoDB" id="6932565at2759"/>
<evidence type="ECO:0000313" key="2">
    <source>
        <dbReference type="Proteomes" id="UP000838878"/>
    </source>
</evidence>
<protein>
    <submittedName>
        <fullName evidence="1">Uncharacterized protein</fullName>
    </submittedName>
</protein>
<proteinExistence type="predicted"/>
<feature type="non-terminal residue" evidence="1">
    <location>
        <position position="84"/>
    </location>
</feature>
<name>A0A8J9UPF5_9NEOP</name>
<organism evidence="1 2">
    <name type="scientific">Brenthis ino</name>
    <name type="common">lesser marbled fritillary</name>
    <dbReference type="NCBI Taxonomy" id="405034"/>
    <lineage>
        <taxon>Eukaryota</taxon>
        <taxon>Metazoa</taxon>
        <taxon>Ecdysozoa</taxon>
        <taxon>Arthropoda</taxon>
        <taxon>Hexapoda</taxon>
        <taxon>Insecta</taxon>
        <taxon>Pterygota</taxon>
        <taxon>Neoptera</taxon>
        <taxon>Endopterygota</taxon>
        <taxon>Lepidoptera</taxon>
        <taxon>Glossata</taxon>
        <taxon>Ditrysia</taxon>
        <taxon>Papilionoidea</taxon>
        <taxon>Nymphalidae</taxon>
        <taxon>Heliconiinae</taxon>
        <taxon>Argynnini</taxon>
        <taxon>Brenthis</taxon>
    </lineage>
</organism>
<sequence>MKQALACQNFDTMQFGPSYFYSKKKDVKNLLIKQFGENWESLPELEWYKRLLCETVNTLSQNKEEKVDDEECDCIEPDTGTLRV</sequence>
<dbReference type="Proteomes" id="UP000838878">
    <property type="component" value="Chromosome 4"/>
</dbReference>
<evidence type="ECO:0000313" key="1">
    <source>
        <dbReference type="EMBL" id="CAH0724041.1"/>
    </source>
</evidence>